<dbReference type="OrthoDB" id="1521841at2"/>
<evidence type="ECO:0000313" key="2">
    <source>
        <dbReference type="EMBL" id="QEC55787.1"/>
    </source>
</evidence>
<dbReference type="InterPro" id="IPR011047">
    <property type="entry name" value="Quinoprotein_ADH-like_sf"/>
</dbReference>
<accession>A0A5B8UGM3</accession>
<evidence type="ECO:0000256" key="1">
    <source>
        <dbReference type="SAM" id="SignalP"/>
    </source>
</evidence>
<sequence>MKKFPLLFAAAFVLLMQQSCMKDSCRRTYTLQTPIFKTLSQVRAEMHSTAPQPLKATGKLNLFGNTIFLNETGRGIHIIDNSNPASPKNMGFINIPGNVNLAVKGSYLYADSHSDMVVFDISNTSNVVPVKFLNNVMKEKNVYWNSTATNNPDSIKVVVGYNTRDTTVDCQTYDMLVKAQVNCPSCAVANPSLLYSAAAPAQTGVGGSMASFTIVNNYLYAVGSSSLYCLDISNPSSPQQTAVKNMGWGIETIYPFQDKLFMGSRTGMFIYSLNDPANPTAQGSFAHLTFCDPVIADNQYAYVTLRGGTMCNSTNVNELDVLDVNDLSRPALKKTYPLSNPYGLAKDGNLLLVCDGTAGLKLYEASSPASLQLIKQINGLEAYDVIAINKLAVVVAREGLYQFDYSNPANPKQLSKLSISK</sequence>
<evidence type="ECO:0000313" key="3">
    <source>
        <dbReference type="Proteomes" id="UP000321204"/>
    </source>
</evidence>
<dbReference type="RefSeq" id="WP_146785142.1">
    <property type="nucleotide sequence ID" value="NZ_BAABIO010000001.1"/>
</dbReference>
<keyword evidence="3" id="KW-1185">Reference proteome</keyword>
<evidence type="ECO:0008006" key="4">
    <source>
        <dbReference type="Google" id="ProtNLM"/>
    </source>
</evidence>
<dbReference type="Proteomes" id="UP000321204">
    <property type="component" value="Chromosome"/>
</dbReference>
<gene>
    <name evidence="2" type="ORF">FSB75_07740</name>
</gene>
<organism evidence="2 3">
    <name type="scientific">Flavisolibacter ginsenosidimutans</name>
    <dbReference type="NCBI Taxonomy" id="661481"/>
    <lineage>
        <taxon>Bacteria</taxon>
        <taxon>Pseudomonadati</taxon>
        <taxon>Bacteroidota</taxon>
        <taxon>Chitinophagia</taxon>
        <taxon>Chitinophagales</taxon>
        <taxon>Chitinophagaceae</taxon>
        <taxon>Flavisolibacter</taxon>
    </lineage>
</organism>
<dbReference type="KEGG" id="fgg:FSB75_07740"/>
<feature type="chain" id="PRO_5022932590" description="LVIVD repeat-containing protein" evidence="1">
    <location>
        <begin position="22"/>
        <end position="421"/>
    </location>
</feature>
<name>A0A5B8UGM3_9BACT</name>
<reference evidence="2 3" key="1">
    <citation type="journal article" date="2015" name="Int. J. Syst. Evol. Microbiol.">
        <title>Flavisolibacter ginsenosidimutans sp. nov., with ginsenoside-converting activity isolated from soil used for cultivating ginseng.</title>
        <authorList>
            <person name="Zhao Y."/>
            <person name="Liu Q."/>
            <person name="Kang M.S."/>
            <person name="Jin F."/>
            <person name="Yu H."/>
            <person name="Im W.T."/>
        </authorList>
    </citation>
    <scope>NUCLEOTIDE SEQUENCE [LARGE SCALE GENOMIC DNA]</scope>
    <source>
        <strain evidence="2 3">Gsoil 636</strain>
    </source>
</reference>
<protein>
    <recommendedName>
        <fullName evidence="4">LVIVD repeat-containing protein</fullName>
    </recommendedName>
</protein>
<proteinExistence type="predicted"/>
<dbReference type="SUPFAM" id="SSF50998">
    <property type="entry name" value="Quinoprotein alcohol dehydrogenase-like"/>
    <property type="match status" value="1"/>
</dbReference>
<dbReference type="EMBL" id="CP042433">
    <property type="protein sequence ID" value="QEC55787.1"/>
    <property type="molecule type" value="Genomic_DNA"/>
</dbReference>
<dbReference type="Pfam" id="PF08309">
    <property type="entry name" value="LVIVD"/>
    <property type="match status" value="4"/>
</dbReference>
<dbReference type="AlphaFoldDB" id="A0A5B8UGM3"/>
<keyword evidence="1" id="KW-0732">Signal</keyword>
<feature type="signal peptide" evidence="1">
    <location>
        <begin position="1"/>
        <end position="21"/>
    </location>
</feature>
<dbReference type="InterPro" id="IPR013211">
    <property type="entry name" value="LVIVD"/>
</dbReference>